<dbReference type="EMBL" id="ACLJ02000001">
    <property type="protein sequence ID" value="EFK55030.1"/>
    <property type="molecule type" value="Genomic_DNA"/>
</dbReference>
<keyword evidence="1" id="KW-1133">Transmembrane helix</keyword>
<evidence type="ECO:0008006" key="4">
    <source>
        <dbReference type="Google" id="ProtNLM"/>
    </source>
</evidence>
<dbReference type="Proteomes" id="UP000004208">
    <property type="component" value="Unassembled WGS sequence"/>
</dbReference>
<comment type="caution">
    <text evidence="2">The sequence shown here is derived from an EMBL/GenBank/DDBJ whole genome shotgun (WGS) entry which is preliminary data.</text>
</comment>
<dbReference type="OrthoDB" id="153031at2"/>
<dbReference type="Pfam" id="PF11271">
    <property type="entry name" value="PorA"/>
    <property type="match status" value="1"/>
</dbReference>
<proteinExistence type="predicted"/>
<dbReference type="RefSeq" id="WP_005286803.1">
    <property type="nucleotide sequence ID" value="NZ_CM000961.1"/>
</dbReference>
<keyword evidence="3" id="KW-1185">Reference proteome</keyword>
<accession>D7WAZ9</accession>
<sequence length="323" mass="35204">MLPKSRILSALLVGVGIALIVAGLVAPRFLLGDARFPLNLEHTTWAMHDPHGRVFDPDAGEDGKVVEVPVTRQLHMTVQNPATEERTGLRIGDSLLRGDKDSDFDNLITASTWSYEMDRKSGAFVTTANLSTVMAMPDAEVPVDGVWLKFPLDVEQTDYAVFEPSLRTTVPATFKEEREVAGRSVYVFEQRVEAVNVAKLYADAANTKTLPAPDGGQRQVFRHHDATREFTVDQITGVVVGINERVDDYYADHAGRRAQDIVAYDAVMDPADVEQMAGQLTTVTQSVSRWVTWGTIGLGSLLAIGGLIGALRPGRGRSAQVTS</sequence>
<reference evidence="2" key="1">
    <citation type="submission" date="2010-06" db="EMBL/GenBank/DDBJ databases">
        <authorList>
            <person name="Muzny D."/>
            <person name="Qin X."/>
            <person name="Buhay C."/>
            <person name="Dugan-Rocha S."/>
            <person name="Ding Y."/>
            <person name="Chen G."/>
            <person name="Hawes A."/>
            <person name="Holder M."/>
            <person name="Jhangiani S."/>
            <person name="Johnson A."/>
            <person name="Khan Z."/>
            <person name="Li Z."/>
            <person name="Liu W."/>
            <person name="Liu X."/>
            <person name="Perez L."/>
            <person name="Shen H."/>
            <person name="Wang Q."/>
            <person name="Watt J."/>
            <person name="Xi L."/>
            <person name="Xin Y."/>
            <person name="Zhou J."/>
            <person name="Deng J."/>
            <person name="Jiang H."/>
            <person name="Liu Y."/>
            <person name="Qu J."/>
            <person name="Song X.-Z."/>
            <person name="Zhang L."/>
            <person name="Villasana D."/>
            <person name="Johnson A."/>
            <person name="Liu J."/>
            <person name="Liyanage D."/>
            <person name="Lorensuhewa L."/>
            <person name="Robinson T."/>
            <person name="Song A."/>
            <person name="Song B.-B."/>
            <person name="Dinh H."/>
            <person name="Thornton R."/>
            <person name="Coyle M."/>
            <person name="Francisco L."/>
            <person name="Jackson L."/>
            <person name="Javaid M."/>
            <person name="Korchina V."/>
            <person name="Kovar C."/>
            <person name="Mata R."/>
            <person name="Mathew T."/>
            <person name="Ngo R."/>
            <person name="Nguyen L."/>
            <person name="Nguyen N."/>
            <person name="Okwuonu G."/>
            <person name="Ongeri F."/>
            <person name="Pham C."/>
            <person name="Simmons D."/>
            <person name="Wilczek-Boney K."/>
            <person name="Hale W."/>
            <person name="Jakkamsetti A."/>
            <person name="Pham P."/>
            <person name="Ruth R."/>
            <person name="San Lucas F."/>
            <person name="Warren J."/>
            <person name="Zhang J."/>
            <person name="Zhao Z."/>
            <person name="Zhou C."/>
            <person name="Zhu D."/>
            <person name="Lee S."/>
            <person name="Bess C."/>
            <person name="Blankenburg K."/>
            <person name="Forbes L."/>
            <person name="Fu Q."/>
            <person name="Gubbala S."/>
            <person name="Hirani K."/>
            <person name="Jayaseelan J.C."/>
            <person name="Lara F."/>
            <person name="Munidasa M."/>
            <person name="Palculict T."/>
            <person name="Patil S."/>
            <person name="Pu L.-L."/>
            <person name="Saada N."/>
            <person name="Tang L."/>
            <person name="Weissenberger G."/>
            <person name="Zhu Y."/>
            <person name="Hemphill L."/>
            <person name="Shang Y."/>
            <person name="Youmans B."/>
            <person name="Ayvaz T."/>
            <person name="Ross M."/>
            <person name="Santibanez J."/>
            <person name="Aqrawi P."/>
            <person name="Gross S."/>
            <person name="Joshi V."/>
            <person name="Fowler G."/>
            <person name="Nazareth L."/>
            <person name="Reid J."/>
            <person name="Worley K."/>
            <person name="Petrosino J."/>
            <person name="Highlander S."/>
            <person name="Gibbs R."/>
        </authorList>
    </citation>
    <scope>NUCLEOTIDE SEQUENCE [LARGE SCALE GENOMIC DNA]</scope>
    <source>
        <strain evidence="2">ATCC 33030</strain>
    </source>
</reference>
<evidence type="ECO:0000313" key="2">
    <source>
        <dbReference type="EMBL" id="EFK55030.1"/>
    </source>
</evidence>
<name>D7WAZ9_9CORY</name>
<gene>
    <name evidence="2" type="ORF">HMPREF0291_10288</name>
</gene>
<dbReference type="HOGENOM" id="CLU_887719_0_0_11"/>
<evidence type="ECO:0000313" key="3">
    <source>
        <dbReference type="Proteomes" id="UP000004208"/>
    </source>
</evidence>
<dbReference type="InterPro" id="IPR021424">
    <property type="entry name" value="PorA"/>
</dbReference>
<dbReference type="AlphaFoldDB" id="D7WAZ9"/>
<organism evidence="2 3">
    <name type="scientific">Corynebacterium genitalium ATCC 33030</name>
    <dbReference type="NCBI Taxonomy" id="585529"/>
    <lineage>
        <taxon>Bacteria</taxon>
        <taxon>Bacillati</taxon>
        <taxon>Actinomycetota</taxon>
        <taxon>Actinomycetes</taxon>
        <taxon>Mycobacteriales</taxon>
        <taxon>Corynebacteriaceae</taxon>
        <taxon>Corynebacterium</taxon>
    </lineage>
</organism>
<keyword evidence="1" id="KW-0812">Transmembrane</keyword>
<dbReference type="STRING" id="585529.HMPREF0291_10288"/>
<evidence type="ECO:0000256" key="1">
    <source>
        <dbReference type="SAM" id="Phobius"/>
    </source>
</evidence>
<dbReference type="eggNOG" id="ENOG5031SFZ">
    <property type="taxonomic scope" value="Bacteria"/>
</dbReference>
<keyword evidence="1" id="KW-0472">Membrane</keyword>
<protein>
    <recommendedName>
        <fullName evidence="4">DUF3068 domain-containing protein</fullName>
    </recommendedName>
</protein>
<feature type="transmembrane region" description="Helical" evidence="1">
    <location>
        <begin position="290"/>
        <end position="311"/>
    </location>
</feature>